<evidence type="ECO:0000313" key="5">
    <source>
        <dbReference type="Proteomes" id="UP001161017"/>
    </source>
</evidence>
<evidence type="ECO:0000256" key="1">
    <source>
        <dbReference type="ARBA" id="ARBA00038090"/>
    </source>
</evidence>
<proteinExistence type="inferred from homology"/>
<feature type="compositionally biased region" description="Basic and acidic residues" evidence="2">
    <location>
        <begin position="88"/>
        <end position="98"/>
    </location>
</feature>
<dbReference type="PANTHER" id="PTHR28532:SF1">
    <property type="entry name" value="ORAL CANCER OVEREXPRESSED 1"/>
    <property type="match status" value="1"/>
</dbReference>
<feature type="compositionally biased region" description="Basic and acidic residues" evidence="2">
    <location>
        <begin position="170"/>
        <end position="193"/>
    </location>
</feature>
<feature type="domain" description="Essential protein Yae1 N-terminal" evidence="3">
    <location>
        <begin position="26"/>
        <end position="64"/>
    </location>
</feature>
<name>A0AA43TUL5_9LECA</name>
<evidence type="ECO:0000313" key="4">
    <source>
        <dbReference type="EMBL" id="MDI1487230.1"/>
    </source>
</evidence>
<keyword evidence="5" id="KW-1185">Reference proteome</keyword>
<dbReference type="InterPro" id="IPR052436">
    <property type="entry name" value="LTO1_adapter"/>
</dbReference>
<organism evidence="4 5">
    <name type="scientific">Ramalina farinacea</name>
    <dbReference type="NCBI Taxonomy" id="258253"/>
    <lineage>
        <taxon>Eukaryota</taxon>
        <taxon>Fungi</taxon>
        <taxon>Dikarya</taxon>
        <taxon>Ascomycota</taxon>
        <taxon>Pezizomycotina</taxon>
        <taxon>Lecanoromycetes</taxon>
        <taxon>OSLEUM clade</taxon>
        <taxon>Lecanoromycetidae</taxon>
        <taxon>Lecanorales</taxon>
        <taxon>Lecanorineae</taxon>
        <taxon>Ramalinaceae</taxon>
        <taxon>Ramalina</taxon>
    </lineage>
</organism>
<dbReference type="InterPro" id="IPR019191">
    <property type="entry name" value="Essential_protein_Yae1_N"/>
</dbReference>
<gene>
    <name evidence="4" type="ORF">OHK93_006499</name>
</gene>
<evidence type="ECO:0000256" key="2">
    <source>
        <dbReference type="SAM" id="MobiDB-lite"/>
    </source>
</evidence>
<dbReference type="AlphaFoldDB" id="A0AA43TUL5"/>
<feature type="region of interest" description="Disordered" evidence="2">
    <location>
        <begin position="166"/>
        <end position="199"/>
    </location>
</feature>
<sequence length="199" mass="22231">MSQTRDKEHDPFDAVLDLEEGFFQEGYELGLADGERAGRIEGRAFGLEKGFEKYIAMGRLHGRAQVWAGSLNDMDETNKVQEIAHEVKDSSSQHHVREPSGASSQVSVTPSSARLHSHVRTLFALTEPSSLSVENTEDSVSDFDHRLKRAEGKVKVIEKLKDAVNPYVKPHSERDSSHLGQKVKREGSIEDIRALNLPR</sequence>
<reference evidence="4" key="1">
    <citation type="journal article" date="2023" name="Genome Biol. Evol.">
        <title>First Whole Genome Sequence and Flow Cytometry Genome Size Data for the Lichen-Forming Fungus Ramalina farinacea (Ascomycota).</title>
        <authorList>
            <person name="Llewellyn T."/>
            <person name="Mian S."/>
            <person name="Hill R."/>
            <person name="Leitch I.J."/>
            <person name="Gaya E."/>
        </authorList>
    </citation>
    <scope>NUCLEOTIDE SEQUENCE</scope>
    <source>
        <strain evidence="4">LIQ254RAFAR</strain>
    </source>
</reference>
<dbReference type="Proteomes" id="UP001161017">
    <property type="component" value="Unassembled WGS sequence"/>
</dbReference>
<accession>A0AA43TUL5</accession>
<feature type="region of interest" description="Disordered" evidence="2">
    <location>
        <begin position="88"/>
        <end position="111"/>
    </location>
</feature>
<dbReference type="Pfam" id="PF09811">
    <property type="entry name" value="Yae1_N"/>
    <property type="match status" value="1"/>
</dbReference>
<dbReference type="PANTHER" id="PTHR28532">
    <property type="entry name" value="GEO13458P1"/>
    <property type="match status" value="1"/>
</dbReference>
<evidence type="ECO:0000259" key="3">
    <source>
        <dbReference type="Pfam" id="PF09811"/>
    </source>
</evidence>
<protein>
    <recommendedName>
        <fullName evidence="3">Essential protein Yae1 N-terminal domain-containing protein</fullName>
    </recommendedName>
</protein>
<comment type="caution">
    <text evidence="4">The sequence shown here is derived from an EMBL/GenBank/DDBJ whole genome shotgun (WGS) entry which is preliminary data.</text>
</comment>
<feature type="compositionally biased region" description="Polar residues" evidence="2">
    <location>
        <begin position="101"/>
        <end position="111"/>
    </location>
</feature>
<dbReference type="EMBL" id="JAPUFD010000005">
    <property type="protein sequence ID" value="MDI1487230.1"/>
    <property type="molecule type" value="Genomic_DNA"/>
</dbReference>
<comment type="similarity">
    <text evidence="1">Belongs to the LTO1 family.</text>
</comment>